<feature type="region of interest" description="Disordered" evidence="2">
    <location>
        <begin position="1"/>
        <end position="50"/>
    </location>
</feature>
<evidence type="ECO:0000313" key="3">
    <source>
        <dbReference type="EMBL" id="KAF2086870.1"/>
    </source>
</evidence>
<dbReference type="EMBL" id="ML978722">
    <property type="protein sequence ID" value="KAF2086870.1"/>
    <property type="molecule type" value="Genomic_DNA"/>
</dbReference>
<feature type="region of interest" description="Disordered" evidence="2">
    <location>
        <begin position="66"/>
        <end position="94"/>
    </location>
</feature>
<accession>A0A9P4HX61</accession>
<dbReference type="AlphaFoldDB" id="A0A9P4HX61"/>
<feature type="region of interest" description="Disordered" evidence="2">
    <location>
        <begin position="113"/>
        <end position="250"/>
    </location>
</feature>
<protein>
    <submittedName>
        <fullName evidence="3">Uncharacterized protein</fullName>
    </submittedName>
</protein>
<comment type="caution">
    <text evidence="3">The sequence shown here is derived from an EMBL/GenBank/DDBJ whole genome shotgun (WGS) entry which is preliminary data.</text>
</comment>
<feature type="compositionally biased region" description="Polar residues" evidence="2">
    <location>
        <begin position="533"/>
        <end position="544"/>
    </location>
</feature>
<keyword evidence="1" id="KW-0175">Coiled coil</keyword>
<proteinExistence type="predicted"/>
<feature type="compositionally biased region" description="Polar residues" evidence="2">
    <location>
        <begin position="1"/>
        <end position="13"/>
    </location>
</feature>
<evidence type="ECO:0000256" key="2">
    <source>
        <dbReference type="SAM" id="MobiDB-lite"/>
    </source>
</evidence>
<keyword evidence="4" id="KW-1185">Reference proteome</keyword>
<name>A0A9P4HX61_9PEZI</name>
<organism evidence="3 4">
    <name type="scientific">Saccharata proteae CBS 121410</name>
    <dbReference type="NCBI Taxonomy" id="1314787"/>
    <lineage>
        <taxon>Eukaryota</taxon>
        <taxon>Fungi</taxon>
        <taxon>Dikarya</taxon>
        <taxon>Ascomycota</taxon>
        <taxon>Pezizomycotina</taxon>
        <taxon>Dothideomycetes</taxon>
        <taxon>Dothideomycetes incertae sedis</taxon>
        <taxon>Botryosphaeriales</taxon>
        <taxon>Saccharataceae</taxon>
        <taxon>Saccharata</taxon>
    </lineage>
</organism>
<evidence type="ECO:0000256" key="1">
    <source>
        <dbReference type="SAM" id="Coils"/>
    </source>
</evidence>
<gene>
    <name evidence="3" type="ORF">K490DRAFT_66184</name>
</gene>
<feature type="compositionally biased region" description="Polar residues" evidence="2">
    <location>
        <begin position="490"/>
        <end position="499"/>
    </location>
</feature>
<feature type="compositionally biased region" description="Low complexity" evidence="2">
    <location>
        <begin position="26"/>
        <end position="47"/>
    </location>
</feature>
<feature type="compositionally biased region" description="Polar residues" evidence="2">
    <location>
        <begin position="224"/>
        <end position="237"/>
    </location>
</feature>
<evidence type="ECO:0000313" key="4">
    <source>
        <dbReference type="Proteomes" id="UP000799776"/>
    </source>
</evidence>
<feature type="compositionally biased region" description="Polar residues" evidence="2">
    <location>
        <begin position="412"/>
        <end position="435"/>
    </location>
</feature>
<reference evidence="3" key="1">
    <citation type="journal article" date="2020" name="Stud. Mycol.">
        <title>101 Dothideomycetes genomes: a test case for predicting lifestyles and emergence of pathogens.</title>
        <authorList>
            <person name="Haridas S."/>
            <person name="Albert R."/>
            <person name="Binder M."/>
            <person name="Bloem J."/>
            <person name="Labutti K."/>
            <person name="Salamov A."/>
            <person name="Andreopoulos B."/>
            <person name="Baker S."/>
            <person name="Barry K."/>
            <person name="Bills G."/>
            <person name="Bluhm B."/>
            <person name="Cannon C."/>
            <person name="Castanera R."/>
            <person name="Culley D."/>
            <person name="Daum C."/>
            <person name="Ezra D."/>
            <person name="Gonzalez J."/>
            <person name="Henrissat B."/>
            <person name="Kuo A."/>
            <person name="Liang C."/>
            <person name="Lipzen A."/>
            <person name="Lutzoni F."/>
            <person name="Magnuson J."/>
            <person name="Mondo S."/>
            <person name="Nolan M."/>
            <person name="Ohm R."/>
            <person name="Pangilinan J."/>
            <person name="Park H.-J."/>
            <person name="Ramirez L."/>
            <person name="Alfaro M."/>
            <person name="Sun H."/>
            <person name="Tritt A."/>
            <person name="Yoshinaga Y."/>
            <person name="Zwiers L.-H."/>
            <person name="Turgeon B."/>
            <person name="Goodwin S."/>
            <person name="Spatafora J."/>
            <person name="Crous P."/>
            <person name="Grigoriev I."/>
        </authorList>
    </citation>
    <scope>NUCLEOTIDE SEQUENCE</scope>
    <source>
        <strain evidence="3">CBS 121410</strain>
    </source>
</reference>
<feature type="compositionally biased region" description="Basic and acidic residues" evidence="2">
    <location>
        <begin position="141"/>
        <end position="152"/>
    </location>
</feature>
<sequence>MDNNNIQDSQPASHATVCSLRHPSQSSTPNTLLSHPLSPNSPSVRSSTSHERLNHVVLLGKPAAALTTGDTSYDPGSPLNDIYSAPGTRGHQKSFSTTLLDNCRPLVHRATSSISSLKENGRAPTHSPLSASHTPDDEDEERRPQTAHRDPSKATGFFGDWFNGNSGAVNLGFNKPRAAQDDEDDEDDSHSDTSSDIGSDSDISDTPSPNPSDPFDRMDPISTDAPSTAPTMTSLPRSTPRHSPAPSTASKISTWFSRASNNNASSHARHASHASRASLTADPLLHLDVQHALFPHGSPDPLDPSSFNDLVITSTKLLQQYQSAYRGLSAAVRDARAEQSASRDEADEADTRARHLKMQLDGMAAKAAEQDQAMRLLAAELAEERQRRQEDEEARGRSLRLVKQGAGCSCGAATSTTASNPNRRSADATSVSDSGFESDGETALESSSSSVFSEHRQQPSRQRGLSQAEVLEREIEALCTPRQARKAEESQTTPKSTRATALPPPQQPQQAPSWKPGHAKRPSALDKVLGRKVSTTSVAKSSPSGPGYLGEVRGSQMDVWRENRELRDRVGELERSVDESLRVLGGYGF</sequence>
<feature type="region of interest" description="Disordered" evidence="2">
    <location>
        <begin position="409"/>
        <end position="552"/>
    </location>
</feature>
<dbReference type="Proteomes" id="UP000799776">
    <property type="component" value="Unassembled WGS sequence"/>
</dbReference>
<feature type="compositionally biased region" description="Low complexity" evidence="2">
    <location>
        <begin position="192"/>
        <end position="207"/>
    </location>
</feature>
<feature type="coiled-coil region" evidence="1">
    <location>
        <begin position="367"/>
        <end position="394"/>
    </location>
</feature>
<dbReference type="OrthoDB" id="5377009at2759"/>